<evidence type="ECO:0000313" key="2">
    <source>
        <dbReference type="Proteomes" id="UP000188603"/>
    </source>
</evidence>
<dbReference type="KEGG" id="ntr:B0W44_15310"/>
<reference evidence="1 2" key="1">
    <citation type="journal article" date="2015" name="Int. J. Syst. Evol. Microbiol.">
        <title>Novibacillus thermophilus gen. nov., sp. nov., a Gram-staining-negative and moderately thermophilic member of the family Thermoactinomycetaceae.</title>
        <authorList>
            <person name="Yang G."/>
            <person name="Chen J."/>
            <person name="Zhou S."/>
        </authorList>
    </citation>
    <scope>NUCLEOTIDE SEQUENCE [LARGE SCALE GENOMIC DNA]</scope>
    <source>
        <strain evidence="1 2">SG-1</strain>
    </source>
</reference>
<accession>A0A1U9KA95</accession>
<dbReference type="STRING" id="1471761.B0W44_15310"/>
<dbReference type="Proteomes" id="UP000188603">
    <property type="component" value="Chromosome"/>
</dbReference>
<sequence>MKKARLTKILVEGNRDLLKKMAQQVEKRVEVKVEQPPRKGLVMLKARDSISMQPFYLGEGLVTECAVSIQGKFGFGAIMGEDPERSYQIAVVDAAFNARLPLVDSWIPELEREERSIRQRHFREHVMAEHSRVQFDTMEDYNDKS</sequence>
<dbReference type="GO" id="GO:0015716">
    <property type="term" value="P:organic phosphonate transport"/>
    <property type="evidence" value="ECO:0007669"/>
    <property type="project" value="InterPro"/>
</dbReference>
<dbReference type="NCBIfam" id="TIGR03293">
    <property type="entry name" value="PhnG_redo"/>
    <property type="match status" value="1"/>
</dbReference>
<keyword evidence="1" id="KW-0456">Lyase</keyword>
<dbReference type="GO" id="GO:0019634">
    <property type="term" value="P:organic phosphonate metabolic process"/>
    <property type="evidence" value="ECO:0007669"/>
    <property type="project" value="InterPro"/>
</dbReference>
<dbReference type="Pfam" id="PF06754">
    <property type="entry name" value="PhnG"/>
    <property type="match status" value="1"/>
</dbReference>
<organism evidence="1 2">
    <name type="scientific">Novibacillus thermophilus</name>
    <dbReference type="NCBI Taxonomy" id="1471761"/>
    <lineage>
        <taxon>Bacteria</taxon>
        <taxon>Bacillati</taxon>
        <taxon>Bacillota</taxon>
        <taxon>Bacilli</taxon>
        <taxon>Bacillales</taxon>
        <taxon>Thermoactinomycetaceae</taxon>
        <taxon>Novibacillus</taxon>
    </lineage>
</organism>
<dbReference type="RefSeq" id="WP_077720784.1">
    <property type="nucleotide sequence ID" value="NZ_CP019699.1"/>
</dbReference>
<dbReference type="EMBL" id="CP019699">
    <property type="protein sequence ID" value="AQS56913.1"/>
    <property type="molecule type" value="Genomic_DNA"/>
</dbReference>
<dbReference type="InterPro" id="IPR009609">
    <property type="entry name" value="Phosphonate_metab_PhnG"/>
</dbReference>
<dbReference type="AlphaFoldDB" id="A0A1U9KA95"/>
<proteinExistence type="predicted"/>
<protein>
    <submittedName>
        <fullName evidence="1">Phosphonate C-P lyase system protein PhnG</fullName>
    </submittedName>
</protein>
<dbReference type="OrthoDB" id="3182891at2"/>
<keyword evidence="2" id="KW-1185">Reference proteome</keyword>
<evidence type="ECO:0000313" key="1">
    <source>
        <dbReference type="EMBL" id="AQS56913.1"/>
    </source>
</evidence>
<dbReference type="GO" id="GO:0016829">
    <property type="term" value="F:lyase activity"/>
    <property type="evidence" value="ECO:0007669"/>
    <property type="project" value="UniProtKB-KW"/>
</dbReference>
<gene>
    <name evidence="1" type="ORF">B0W44_15310</name>
</gene>
<name>A0A1U9KA95_9BACL</name>